<evidence type="ECO:0000256" key="6">
    <source>
        <dbReference type="ARBA" id="ARBA00023315"/>
    </source>
</evidence>
<evidence type="ECO:0000256" key="4">
    <source>
        <dbReference type="ARBA" id="ARBA00022679"/>
    </source>
</evidence>
<dbReference type="EMBL" id="BAABEY010000025">
    <property type="protein sequence ID" value="GAA4441673.1"/>
    <property type="molecule type" value="Genomic_DNA"/>
</dbReference>
<evidence type="ECO:0000256" key="5">
    <source>
        <dbReference type="ARBA" id="ARBA00023136"/>
    </source>
</evidence>
<evidence type="ECO:0000313" key="7">
    <source>
        <dbReference type="EMBL" id="GAA4441673.1"/>
    </source>
</evidence>
<comment type="caution">
    <text evidence="7">The sequence shown here is derived from an EMBL/GenBank/DDBJ whole genome shotgun (WGS) entry which is preliminary data.</text>
</comment>
<dbReference type="PANTHER" id="PTHR30606:SF10">
    <property type="entry name" value="PHOSPHATIDYLINOSITOL MANNOSIDE ACYLTRANSFERASE"/>
    <property type="match status" value="1"/>
</dbReference>
<accession>A0ABP8M3Z2</accession>
<dbReference type="GO" id="GO:0016746">
    <property type="term" value="F:acyltransferase activity"/>
    <property type="evidence" value="ECO:0007669"/>
    <property type="project" value="UniProtKB-KW"/>
</dbReference>
<keyword evidence="5" id="KW-0472">Membrane</keyword>
<protein>
    <submittedName>
        <fullName evidence="7">Lysophospholipid acyltransferase family protein</fullName>
    </submittedName>
</protein>
<dbReference type="Pfam" id="PF03279">
    <property type="entry name" value="Lip_A_acyltrans"/>
    <property type="match status" value="1"/>
</dbReference>
<dbReference type="CDD" id="cd07984">
    <property type="entry name" value="LPLAT_LABLAT-like"/>
    <property type="match status" value="1"/>
</dbReference>
<keyword evidence="4" id="KW-0808">Transferase</keyword>
<keyword evidence="8" id="KW-1185">Reference proteome</keyword>
<evidence type="ECO:0000256" key="3">
    <source>
        <dbReference type="ARBA" id="ARBA00022519"/>
    </source>
</evidence>
<proteinExistence type="predicted"/>
<keyword evidence="2" id="KW-1003">Cell membrane</keyword>
<dbReference type="InterPro" id="IPR004960">
    <property type="entry name" value="LipA_acyltrans"/>
</dbReference>
<dbReference type="Proteomes" id="UP001501508">
    <property type="component" value="Unassembled WGS sequence"/>
</dbReference>
<evidence type="ECO:0000313" key="8">
    <source>
        <dbReference type="Proteomes" id="UP001501508"/>
    </source>
</evidence>
<keyword evidence="3" id="KW-0997">Cell inner membrane</keyword>
<gene>
    <name evidence="7" type="ORF">GCM10023091_27290</name>
</gene>
<reference evidence="8" key="1">
    <citation type="journal article" date="2019" name="Int. J. Syst. Evol. Microbiol.">
        <title>The Global Catalogue of Microorganisms (GCM) 10K type strain sequencing project: providing services to taxonomists for standard genome sequencing and annotation.</title>
        <authorList>
            <consortium name="The Broad Institute Genomics Platform"/>
            <consortium name="The Broad Institute Genome Sequencing Center for Infectious Disease"/>
            <person name="Wu L."/>
            <person name="Ma J."/>
        </authorList>
    </citation>
    <scope>NUCLEOTIDE SEQUENCE [LARGE SCALE GENOMIC DNA]</scope>
    <source>
        <strain evidence="8">JCM 31920</strain>
    </source>
</reference>
<name>A0ABP8M3Z2_9BACT</name>
<dbReference type="RefSeq" id="WP_345030062.1">
    <property type="nucleotide sequence ID" value="NZ_BAABEY010000025.1"/>
</dbReference>
<keyword evidence="6 7" id="KW-0012">Acyltransferase</keyword>
<comment type="subcellular location">
    <subcellularLocation>
        <location evidence="1">Cell inner membrane</location>
    </subcellularLocation>
</comment>
<dbReference type="PANTHER" id="PTHR30606">
    <property type="entry name" value="LIPID A BIOSYNTHESIS LAUROYL ACYLTRANSFERASE"/>
    <property type="match status" value="1"/>
</dbReference>
<sequence length="288" mass="33931">MFRISDVAAFVLFRVLGYRRKVIRENLRRSFPEKTGRELAVIRKQFYVHFTDLIVETIKFTACTREEVLSRIVMSEASEQALRRIKKGGVCLLGHRGNWEMANLFISAKNLVEPIVVYKPLASTSFESWFKKLRTRFGSTMVPMKQVYEELEKERDHPYAVYLVNDQSPNPKTAYWTTFLNQDTGVYRGAEIISRKYEAEVFFCDISKIEGRRGCYEVEIIPFTSQPSSFPLNEILERQIRYLESCILKQPHNWLWSHKRWKHPRPAKLTQDQLLETSGEWERTGQSF</sequence>
<evidence type="ECO:0000256" key="2">
    <source>
        <dbReference type="ARBA" id="ARBA00022475"/>
    </source>
</evidence>
<evidence type="ECO:0000256" key="1">
    <source>
        <dbReference type="ARBA" id="ARBA00004533"/>
    </source>
</evidence>
<organism evidence="7 8">
    <name type="scientific">Ravibacter arvi</name>
    <dbReference type="NCBI Taxonomy" id="2051041"/>
    <lineage>
        <taxon>Bacteria</taxon>
        <taxon>Pseudomonadati</taxon>
        <taxon>Bacteroidota</taxon>
        <taxon>Cytophagia</taxon>
        <taxon>Cytophagales</taxon>
        <taxon>Spirosomataceae</taxon>
        <taxon>Ravibacter</taxon>
    </lineage>
</organism>